<evidence type="ECO:0000313" key="2">
    <source>
        <dbReference type="Proteomes" id="UP000659388"/>
    </source>
</evidence>
<accession>A0A937F817</accession>
<keyword evidence="2" id="KW-1185">Reference proteome</keyword>
<gene>
    <name evidence="1" type="ORF">JL102_07710</name>
</gene>
<protein>
    <submittedName>
        <fullName evidence="1">Uncharacterized protein</fullName>
    </submittedName>
</protein>
<comment type="caution">
    <text evidence="1">The sequence shown here is derived from an EMBL/GenBank/DDBJ whole genome shotgun (WGS) entry which is preliminary data.</text>
</comment>
<dbReference type="RefSeq" id="WP_202243707.1">
    <property type="nucleotide sequence ID" value="NZ_JAESIY010000003.1"/>
</dbReference>
<proteinExistence type="predicted"/>
<organism evidence="1 2">
    <name type="scientific">Fulvivirga sediminis</name>
    <dbReference type="NCBI Taxonomy" id="2803949"/>
    <lineage>
        <taxon>Bacteria</taxon>
        <taxon>Pseudomonadati</taxon>
        <taxon>Bacteroidota</taxon>
        <taxon>Cytophagia</taxon>
        <taxon>Cytophagales</taxon>
        <taxon>Fulvivirgaceae</taxon>
        <taxon>Fulvivirga</taxon>
    </lineage>
</organism>
<dbReference type="EMBL" id="JAESIY010000003">
    <property type="protein sequence ID" value="MBL3656010.1"/>
    <property type="molecule type" value="Genomic_DNA"/>
</dbReference>
<dbReference type="Proteomes" id="UP000659388">
    <property type="component" value="Unassembled WGS sequence"/>
</dbReference>
<dbReference type="AlphaFoldDB" id="A0A937F817"/>
<evidence type="ECO:0000313" key="1">
    <source>
        <dbReference type="EMBL" id="MBL3656010.1"/>
    </source>
</evidence>
<reference evidence="1" key="1">
    <citation type="submission" date="2021-01" db="EMBL/GenBank/DDBJ databases">
        <title>Fulvivirga kasyanovii gen. nov., sp nov., a novel member of the phylum Bacteroidetes isolated from seawater in a mussel farm.</title>
        <authorList>
            <person name="Zhao L.-H."/>
            <person name="Wang Z.-J."/>
        </authorList>
    </citation>
    <scope>NUCLEOTIDE SEQUENCE</scope>
    <source>
        <strain evidence="1">2943</strain>
    </source>
</reference>
<name>A0A937F817_9BACT</name>
<sequence length="203" mass="23519">MRILLFLSFLIMACQPDQSKISFANDYNTSPRELLPEPDLQDRLNNDMILRDSSIKDLQISIWVTTTAEQSPQEVENENWPPQIITTYNIYKDKNNAIVLISEYPFSESGDWFSVNNMYFNAYGFLYAQNIKTITFNSSCDSSAITTHLTTLYNNENTPLTSEFTIMNDNGDTLKTNCDDLYEMEYKTHTNVRSYLQDKGFIE</sequence>